<dbReference type="Proteomes" id="UP000008672">
    <property type="component" value="Unassembled WGS sequence"/>
</dbReference>
<dbReference type="InterPro" id="IPR038968">
    <property type="entry name" value="CSTPP1"/>
</dbReference>
<dbReference type="HOGENOM" id="CLU_064579_0_0_1"/>
<dbReference type="GeneTree" id="ENSGT00390000012935"/>
<dbReference type="EMBL" id="AFYH01005401">
    <property type="status" value="NOT_ANNOTATED_CDS"/>
    <property type="molecule type" value="Genomic_DNA"/>
</dbReference>
<keyword evidence="5" id="KW-0206">Cytoskeleton</keyword>
<dbReference type="InParanoid" id="H3BHX0"/>
<comment type="function">
    <text evidence="8">Regulator of the tubulin polyglutamylase complex (TPGC) that controls cytoskeletal organization, nuclear shape, and cilium disassembly by balancing microtubule and actin assembly. Regulates the assembly and stability of the TPGC and thereby modulates polyglutamylation of the microtubule, which antagonizes MAP4 binding.</text>
</comment>
<feature type="compositionally biased region" description="Basic residues" evidence="9">
    <location>
        <begin position="220"/>
        <end position="231"/>
    </location>
</feature>
<sequence>LQRPGKSRPDLLTVKEYHSLLQLLCPDFPMDLAQKAARIVLMDDAMDCLMSFADFLYAFQVQFYYCEFLESLAVIYQDLSSGKTPNTVIVPTSSSMQPRARPATSDCPVQEGVEAGQFYECIESLGERCRHRCVFKLLLKKRIGDVERETIMNLLLFFKRPKGLSHREGALPNKTSLLVDPKMDQELEKLIAQIPLNQIIGTNSGRTGRMVTKEPGRMSSSRKARHHRRRRGGDMGSDGSNVETDSSEN</sequence>
<protein>
    <recommendedName>
        <fullName evidence="7">Centriolar satellite-associated tubulin polyglutamylase complex regulator 1</fullName>
    </recommendedName>
</protein>
<evidence type="ECO:0000256" key="7">
    <source>
        <dbReference type="ARBA" id="ARBA00033769"/>
    </source>
</evidence>
<dbReference type="EMBL" id="AFYH01005403">
    <property type="status" value="NOT_ANNOTATED_CDS"/>
    <property type="molecule type" value="Genomic_DNA"/>
</dbReference>
<evidence type="ECO:0000256" key="5">
    <source>
        <dbReference type="ARBA" id="ARBA00023212"/>
    </source>
</evidence>
<evidence type="ECO:0000256" key="1">
    <source>
        <dbReference type="ARBA" id="ARBA00004607"/>
    </source>
</evidence>
<dbReference type="PANTHER" id="PTHR34252">
    <property type="entry name" value="UPF0705 PROTEIN C11ORF49"/>
    <property type="match status" value="1"/>
</dbReference>
<dbReference type="GO" id="GO:0034451">
    <property type="term" value="C:centriolar satellite"/>
    <property type="evidence" value="ECO:0007669"/>
    <property type="project" value="UniProtKB-SubCell"/>
</dbReference>
<dbReference type="OMA" id="KATPHNR"/>
<accession>H3BHX0</accession>
<reference evidence="10" key="2">
    <citation type="submission" date="2025-08" db="UniProtKB">
        <authorList>
            <consortium name="Ensembl"/>
        </authorList>
    </citation>
    <scope>IDENTIFICATION</scope>
</reference>
<dbReference type="PANTHER" id="PTHR34252:SF1">
    <property type="entry name" value="CENTRIOLAR SATELLITE-ASSOCIATED TUBULIN POLYGLUTAMYLASE COMPLEX REGULATOR 1"/>
    <property type="match status" value="1"/>
</dbReference>
<evidence type="ECO:0000256" key="8">
    <source>
        <dbReference type="ARBA" id="ARBA00045673"/>
    </source>
</evidence>
<evidence type="ECO:0000256" key="4">
    <source>
        <dbReference type="ARBA" id="ARBA00022701"/>
    </source>
</evidence>
<proteinExistence type="inferred from homology"/>
<dbReference type="EMBL" id="AFYH01005402">
    <property type="status" value="NOT_ANNOTATED_CDS"/>
    <property type="molecule type" value="Genomic_DNA"/>
</dbReference>
<keyword evidence="11" id="KW-1185">Reference proteome</keyword>
<comment type="subcellular location">
    <subcellularLocation>
        <location evidence="1">Cytoplasm</location>
        <location evidence="1">Cytoskeleton</location>
        <location evidence="1">Microtubule organizing center</location>
        <location evidence="1">Centrosome</location>
        <location evidence="1">Centriolar satellite</location>
    </subcellularLocation>
</comment>
<evidence type="ECO:0000313" key="11">
    <source>
        <dbReference type="Proteomes" id="UP000008672"/>
    </source>
</evidence>
<reference evidence="10" key="3">
    <citation type="submission" date="2025-09" db="UniProtKB">
        <authorList>
            <consortium name="Ensembl"/>
        </authorList>
    </citation>
    <scope>IDENTIFICATION</scope>
</reference>
<dbReference type="GO" id="GO:0005874">
    <property type="term" value="C:microtubule"/>
    <property type="evidence" value="ECO:0007669"/>
    <property type="project" value="UniProtKB-KW"/>
</dbReference>
<dbReference type="EMBL" id="AFYH01005400">
    <property type="status" value="NOT_ANNOTATED_CDS"/>
    <property type="molecule type" value="Genomic_DNA"/>
</dbReference>
<evidence type="ECO:0000256" key="2">
    <source>
        <dbReference type="ARBA" id="ARBA00022490"/>
    </source>
</evidence>
<keyword evidence="4" id="KW-0493">Microtubule</keyword>
<dbReference type="AlphaFoldDB" id="H3BHX0"/>
<gene>
    <name evidence="10" type="primary">CSTPP1</name>
</gene>
<name>H3BHX0_LATCH</name>
<organism evidence="10 11">
    <name type="scientific">Latimeria chalumnae</name>
    <name type="common">Coelacanth</name>
    <dbReference type="NCBI Taxonomy" id="7897"/>
    <lineage>
        <taxon>Eukaryota</taxon>
        <taxon>Metazoa</taxon>
        <taxon>Chordata</taxon>
        <taxon>Craniata</taxon>
        <taxon>Vertebrata</taxon>
        <taxon>Euteleostomi</taxon>
        <taxon>Coelacanthiformes</taxon>
        <taxon>Coelacanthidae</taxon>
        <taxon>Latimeria</taxon>
    </lineage>
</organism>
<reference evidence="11" key="1">
    <citation type="submission" date="2011-08" db="EMBL/GenBank/DDBJ databases">
        <title>The draft genome of Latimeria chalumnae.</title>
        <authorList>
            <person name="Di Palma F."/>
            <person name="Alfoldi J."/>
            <person name="Johnson J."/>
            <person name="Berlin A."/>
            <person name="Gnerre S."/>
            <person name="Jaffe D."/>
            <person name="MacCallum I."/>
            <person name="Young S."/>
            <person name="Walker B.J."/>
            <person name="Lander E."/>
            <person name="Lindblad-Toh K."/>
        </authorList>
    </citation>
    <scope>NUCLEOTIDE SEQUENCE [LARGE SCALE GENOMIC DNA]</scope>
    <source>
        <strain evidence="11">Wild caught</strain>
    </source>
</reference>
<feature type="region of interest" description="Disordered" evidence="9">
    <location>
        <begin position="202"/>
        <end position="249"/>
    </location>
</feature>
<comment type="similarity">
    <text evidence="6">Belongs to the CSTPP1 family.</text>
</comment>
<dbReference type="FunCoup" id="H3BHX0">
    <property type="interactions" value="424"/>
</dbReference>
<keyword evidence="3" id="KW-0597">Phosphoprotein</keyword>
<keyword evidence="2" id="KW-0963">Cytoplasm</keyword>
<dbReference type="Ensembl" id="ENSLACT00000021632.1">
    <property type="protein sequence ID" value="ENSLACP00000021491.1"/>
    <property type="gene ID" value="ENSLACG00000018885.1"/>
</dbReference>
<dbReference type="eggNOG" id="ENOG502QRVN">
    <property type="taxonomic scope" value="Eukaryota"/>
</dbReference>
<evidence type="ECO:0000313" key="10">
    <source>
        <dbReference type="Ensembl" id="ENSLACP00000021491.1"/>
    </source>
</evidence>
<dbReference type="Bgee" id="ENSLACG00000018885">
    <property type="expression patterns" value="Expressed in pharyngeal gill and 3 other cell types or tissues"/>
</dbReference>
<evidence type="ECO:0000256" key="6">
    <source>
        <dbReference type="ARBA" id="ARBA00033750"/>
    </source>
</evidence>
<evidence type="ECO:0000256" key="3">
    <source>
        <dbReference type="ARBA" id="ARBA00022553"/>
    </source>
</evidence>
<evidence type="ECO:0000256" key="9">
    <source>
        <dbReference type="SAM" id="MobiDB-lite"/>
    </source>
</evidence>
<dbReference type="STRING" id="7897.ENSLACP00000021491"/>